<comment type="caution">
    <text evidence="2">The sequence shown here is derived from an EMBL/GenBank/DDBJ whole genome shotgun (WGS) entry which is preliminary data.</text>
</comment>
<proteinExistence type="predicted"/>
<evidence type="ECO:0000313" key="2">
    <source>
        <dbReference type="EMBL" id="PRB99935.1"/>
    </source>
</evidence>
<keyword evidence="1" id="KW-0812">Transmembrane</keyword>
<name>A0A2S9DL89_PSECE</name>
<sequence>MKNKITTKRIFYAFTLYAISMLITFTNLFSNTFILLTDRSNFIPAESSILFFDPYIIDQGSSNNWIYGKDKKNYYYFSHDDDIPYIYVSKSNTCPYFDKNNYETWCSTVKGRPN</sequence>
<evidence type="ECO:0000313" key="3">
    <source>
        <dbReference type="Proteomes" id="UP000239458"/>
    </source>
</evidence>
<dbReference type="Proteomes" id="UP000239458">
    <property type="component" value="Unassembled WGS sequence"/>
</dbReference>
<evidence type="ECO:0000256" key="1">
    <source>
        <dbReference type="SAM" id="Phobius"/>
    </source>
</evidence>
<feature type="transmembrane region" description="Helical" evidence="1">
    <location>
        <begin position="12"/>
        <end position="36"/>
    </location>
</feature>
<reference evidence="2 3" key="1">
    <citation type="submission" date="2017-09" db="EMBL/GenBank/DDBJ databases">
        <title>Genomic, metabolic, and phenotypic characteristics of bacterial isolates from the natural microbiome of the model nematode Caenorhabditis elegans.</title>
        <authorList>
            <person name="Zimmermann J."/>
            <person name="Obeng N."/>
            <person name="Yang W."/>
            <person name="Obeng O."/>
            <person name="Kissoyan K."/>
            <person name="Pees B."/>
            <person name="Dirksen P."/>
            <person name="Hoppner M."/>
            <person name="Franke A."/>
            <person name="Rosenstiel P."/>
            <person name="Leippe M."/>
            <person name="Dierking K."/>
            <person name="Kaleta C."/>
            <person name="Schulenburg H."/>
        </authorList>
    </citation>
    <scope>NUCLEOTIDE SEQUENCE [LARGE SCALE GENOMIC DNA]</scope>
    <source>
        <strain evidence="2 3">MYb184</strain>
    </source>
</reference>
<gene>
    <name evidence="2" type="ORF">CQ006_18910</name>
</gene>
<keyword evidence="1" id="KW-0472">Membrane</keyword>
<protein>
    <submittedName>
        <fullName evidence="2">Uncharacterized protein</fullName>
    </submittedName>
</protein>
<accession>A0A2S9DL89</accession>
<dbReference type="EMBL" id="PCQE01000035">
    <property type="protein sequence ID" value="PRB99935.1"/>
    <property type="molecule type" value="Genomic_DNA"/>
</dbReference>
<keyword evidence="1" id="KW-1133">Transmembrane helix</keyword>
<dbReference type="AlphaFoldDB" id="A0A2S9DL89"/>
<organism evidence="2 3">
    <name type="scientific">Pseudomonas cedrina</name>
    <dbReference type="NCBI Taxonomy" id="651740"/>
    <lineage>
        <taxon>Bacteria</taxon>
        <taxon>Pseudomonadati</taxon>
        <taxon>Pseudomonadota</taxon>
        <taxon>Gammaproteobacteria</taxon>
        <taxon>Pseudomonadales</taxon>
        <taxon>Pseudomonadaceae</taxon>
        <taxon>Pseudomonas</taxon>
    </lineage>
</organism>